<dbReference type="InterPro" id="IPR041468">
    <property type="entry name" value="HTH_ParB/Spo0J"/>
</dbReference>
<dbReference type="PANTHER" id="PTHR33375:SF1">
    <property type="entry name" value="CHROMOSOME-PARTITIONING PROTEIN PARB-RELATED"/>
    <property type="match status" value="1"/>
</dbReference>
<dbReference type="Pfam" id="PF02195">
    <property type="entry name" value="ParB_N"/>
    <property type="match status" value="1"/>
</dbReference>
<dbReference type="GO" id="GO:0045881">
    <property type="term" value="P:positive regulation of sporulation resulting in formation of a cellular spore"/>
    <property type="evidence" value="ECO:0007669"/>
    <property type="project" value="TreeGrafter"/>
</dbReference>
<reference evidence="6 7" key="1">
    <citation type="submission" date="2023-08" db="EMBL/GenBank/DDBJ databases">
        <title>Helicovermis profunda gen. nov., sp. nov., a novel mesophilic, fermentative bacterium within the Bacillota from a deep-sea hydrothermal vent chimney.</title>
        <authorList>
            <person name="Miyazaki U."/>
            <person name="Mizutani D."/>
            <person name="Hashimoto Y."/>
            <person name="Tame A."/>
            <person name="Sawayama S."/>
            <person name="Miyazaki J."/>
            <person name="Takai K."/>
            <person name="Nakagawa S."/>
        </authorList>
    </citation>
    <scope>NUCLEOTIDE SEQUENCE [LARGE SCALE GENOMIC DNA]</scope>
    <source>
        <strain evidence="6 7">S502</strain>
    </source>
</reference>
<evidence type="ECO:0000256" key="3">
    <source>
        <dbReference type="ARBA" id="ARBA00022829"/>
    </source>
</evidence>
<dbReference type="EMBL" id="AP028654">
    <property type="protein sequence ID" value="BEP30445.1"/>
    <property type="molecule type" value="Genomic_DNA"/>
</dbReference>
<evidence type="ECO:0000256" key="1">
    <source>
        <dbReference type="ARBA" id="ARBA00004453"/>
    </source>
</evidence>
<feature type="domain" description="ParB-like N-terminal" evidence="5">
    <location>
        <begin position="30"/>
        <end position="119"/>
    </location>
</feature>
<dbReference type="InterPro" id="IPR050336">
    <property type="entry name" value="Chromosome_partition/occlusion"/>
</dbReference>
<dbReference type="SUPFAM" id="SSF109709">
    <property type="entry name" value="KorB DNA-binding domain-like"/>
    <property type="match status" value="1"/>
</dbReference>
<evidence type="ECO:0000256" key="2">
    <source>
        <dbReference type="ARBA" id="ARBA00006295"/>
    </source>
</evidence>
<sequence length="284" mass="32344">MKQKKALGRGLGALIPEEIKTALEPEGKIISISIDKIIANKDQPRKQFDIDKIDSLANSIKEHGVLQPIVVREENNKYKIIAGERRWRACKKNEFSSIPCIVKDYDDATVAEIALVENLQREDLNVLEEALAYSMLIKKYKFTQEQISKATSKSRSNIANILRLLKLDEKVRLFVKDGKISGGHARTLLMLDNVDKQIELANKIYTKGLSVRDTEKMVKKLIEANISKKKLDRKIDFELIQITEELESFLGTKVKITNGRSGVGKIEIEFYDDEDLARILEIMN</sequence>
<dbReference type="GO" id="GO:0003677">
    <property type="term" value="F:DNA binding"/>
    <property type="evidence" value="ECO:0007669"/>
    <property type="project" value="UniProtKB-KW"/>
</dbReference>
<comment type="similarity">
    <text evidence="2">Belongs to the ParB family.</text>
</comment>
<keyword evidence="4" id="KW-0238">DNA-binding</keyword>
<dbReference type="SUPFAM" id="SSF110849">
    <property type="entry name" value="ParB/Sulfiredoxin"/>
    <property type="match status" value="1"/>
</dbReference>
<dbReference type="AlphaFoldDB" id="A0AAU9EVH0"/>
<dbReference type="GO" id="GO:0007059">
    <property type="term" value="P:chromosome segregation"/>
    <property type="evidence" value="ECO:0007669"/>
    <property type="project" value="UniProtKB-KW"/>
</dbReference>
<dbReference type="CDD" id="cd16393">
    <property type="entry name" value="SPO0J_N"/>
    <property type="match status" value="1"/>
</dbReference>
<evidence type="ECO:0000313" key="7">
    <source>
        <dbReference type="Proteomes" id="UP001321786"/>
    </source>
</evidence>
<dbReference type="InterPro" id="IPR004437">
    <property type="entry name" value="ParB/RepB/Spo0J"/>
</dbReference>
<dbReference type="PANTHER" id="PTHR33375">
    <property type="entry name" value="CHROMOSOME-PARTITIONING PROTEIN PARB-RELATED"/>
    <property type="match status" value="1"/>
</dbReference>
<dbReference type="Pfam" id="PF17762">
    <property type="entry name" value="HTH_ParB"/>
    <property type="match status" value="1"/>
</dbReference>
<keyword evidence="3" id="KW-0159">Chromosome partition</keyword>
<dbReference type="GO" id="GO:0005694">
    <property type="term" value="C:chromosome"/>
    <property type="evidence" value="ECO:0007669"/>
    <property type="project" value="TreeGrafter"/>
</dbReference>
<evidence type="ECO:0000259" key="5">
    <source>
        <dbReference type="SMART" id="SM00470"/>
    </source>
</evidence>
<dbReference type="InterPro" id="IPR036086">
    <property type="entry name" value="ParB/Sulfiredoxin_sf"/>
</dbReference>
<dbReference type="RefSeq" id="WP_338536031.1">
    <property type="nucleotide sequence ID" value="NZ_AP028654.1"/>
</dbReference>
<dbReference type="FunFam" id="3.90.1530.30:FF:000001">
    <property type="entry name" value="Chromosome partitioning protein ParB"/>
    <property type="match status" value="1"/>
</dbReference>
<comment type="subcellular location">
    <subcellularLocation>
        <location evidence="1">Cytoplasm</location>
        <location evidence="1">Nucleoid</location>
    </subcellularLocation>
</comment>
<dbReference type="FunFam" id="1.10.10.2830:FF:000001">
    <property type="entry name" value="Chromosome partitioning protein ParB"/>
    <property type="match status" value="1"/>
</dbReference>
<evidence type="ECO:0000256" key="4">
    <source>
        <dbReference type="ARBA" id="ARBA00023125"/>
    </source>
</evidence>
<dbReference type="InterPro" id="IPR003115">
    <property type="entry name" value="ParB_N"/>
</dbReference>
<dbReference type="Gene3D" id="1.10.10.2830">
    <property type="match status" value="1"/>
</dbReference>
<dbReference type="NCBIfam" id="TIGR00180">
    <property type="entry name" value="parB_part"/>
    <property type="match status" value="1"/>
</dbReference>
<dbReference type="GO" id="GO:0009295">
    <property type="term" value="C:nucleoid"/>
    <property type="evidence" value="ECO:0007669"/>
    <property type="project" value="UniProtKB-SubCell"/>
</dbReference>
<organism evidence="6 7">
    <name type="scientific">Helicovermis profundi</name>
    <dbReference type="NCBI Taxonomy" id="3065157"/>
    <lineage>
        <taxon>Bacteria</taxon>
        <taxon>Bacillati</taxon>
        <taxon>Bacillota</taxon>
        <taxon>Clostridia</taxon>
        <taxon>Helicovermis</taxon>
    </lineage>
</organism>
<dbReference type="Proteomes" id="UP001321786">
    <property type="component" value="Chromosome"/>
</dbReference>
<dbReference type="InterPro" id="IPR057240">
    <property type="entry name" value="ParB_dimer_C"/>
</dbReference>
<dbReference type="Gene3D" id="3.90.1530.30">
    <property type="match status" value="1"/>
</dbReference>
<dbReference type="KEGG" id="hprf:HLPR_27760"/>
<evidence type="ECO:0000313" key="6">
    <source>
        <dbReference type="EMBL" id="BEP30445.1"/>
    </source>
</evidence>
<proteinExistence type="inferred from homology"/>
<gene>
    <name evidence="6" type="ORF">HLPR_27760</name>
</gene>
<dbReference type="SMART" id="SM00470">
    <property type="entry name" value="ParB"/>
    <property type="match status" value="1"/>
</dbReference>
<name>A0AAU9EVH0_9FIRM</name>
<keyword evidence="7" id="KW-1185">Reference proteome</keyword>
<protein>
    <submittedName>
        <fullName evidence="6">ParB/RepB/Spo0J family partition protein</fullName>
    </submittedName>
</protein>
<dbReference type="Pfam" id="PF23552">
    <property type="entry name" value="ParB_C"/>
    <property type="match status" value="1"/>
</dbReference>
<accession>A0AAU9EVH0</accession>